<name>A0ABV6DRY2_9BACL</name>
<keyword evidence="2" id="KW-0673">Quorum sensing</keyword>
<organism evidence="9 10">
    <name type="scientific">Paenibacillus chartarius</name>
    <dbReference type="NCBI Taxonomy" id="747481"/>
    <lineage>
        <taxon>Bacteria</taxon>
        <taxon>Bacillati</taxon>
        <taxon>Bacillota</taxon>
        <taxon>Bacilli</taxon>
        <taxon>Bacillales</taxon>
        <taxon>Paenibacillaceae</taxon>
        <taxon>Paenibacillus</taxon>
    </lineage>
</organism>
<proteinExistence type="predicted"/>
<sequence>MNFIDRLAHSCTQFIRANHENSASEKVLFYALSLTINTLLAYSTVIIICSFTGHFLSGLLVVIFYTLLRVISGGVHFSTSLRCCIYTIVLFVCIGHTDLSFSTYYCGTILTVVSLLILAITAPQGLKNQSRIDEKYYPALKIASLIVVSSNFIIGSSTLALVYFAQAMHTTRIIHLLFGKLDSLFDQFTRKEVTKFEN</sequence>
<feature type="transmembrane region" description="Helical" evidence="8">
    <location>
        <begin position="142"/>
        <end position="165"/>
    </location>
</feature>
<accession>A0ABV6DRY2</accession>
<reference evidence="9 10" key="1">
    <citation type="submission" date="2024-09" db="EMBL/GenBank/DDBJ databases">
        <authorList>
            <person name="Sun Q."/>
            <person name="Mori K."/>
        </authorList>
    </citation>
    <scope>NUCLEOTIDE SEQUENCE [LARGE SCALE GENOMIC DNA]</scope>
    <source>
        <strain evidence="9 10">CCM 7759</strain>
    </source>
</reference>
<evidence type="ECO:0000256" key="7">
    <source>
        <dbReference type="ARBA" id="ARBA00023136"/>
    </source>
</evidence>
<evidence type="ECO:0000256" key="2">
    <source>
        <dbReference type="ARBA" id="ARBA00022654"/>
    </source>
</evidence>
<evidence type="ECO:0000313" key="9">
    <source>
        <dbReference type="EMBL" id="MFC0215352.1"/>
    </source>
</evidence>
<keyword evidence="10" id="KW-1185">Reference proteome</keyword>
<protein>
    <submittedName>
        <fullName evidence="9">Accessory gene regulator ArgB-like protein</fullName>
    </submittedName>
</protein>
<feature type="transmembrane region" description="Helical" evidence="8">
    <location>
        <begin position="101"/>
        <end position="122"/>
    </location>
</feature>
<keyword evidence="6 8" id="KW-1133">Transmembrane helix</keyword>
<evidence type="ECO:0000256" key="1">
    <source>
        <dbReference type="ARBA" id="ARBA00022475"/>
    </source>
</evidence>
<dbReference type="Pfam" id="PF04647">
    <property type="entry name" value="AgrB"/>
    <property type="match status" value="1"/>
</dbReference>
<dbReference type="RefSeq" id="WP_377472800.1">
    <property type="nucleotide sequence ID" value="NZ_JBHLWN010000091.1"/>
</dbReference>
<evidence type="ECO:0000256" key="4">
    <source>
        <dbReference type="ARBA" id="ARBA00022692"/>
    </source>
</evidence>
<evidence type="ECO:0000256" key="8">
    <source>
        <dbReference type="SAM" id="Phobius"/>
    </source>
</evidence>
<comment type="caution">
    <text evidence="9">The sequence shown here is derived from an EMBL/GenBank/DDBJ whole genome shotgun (WGS) entry which is preliminary data.</text>
</comment>
<keyword evidence="7 8" id="KW-0472">Membrane</keyword>
<keyword evidence="4 8" id="KW-0812">Transmembrane</keyword>
<evidence type="ECO:0000256" key="6">
    <source>
        <dbReference type="ARBA" id="ARBA00022989"/>
    </source>
</evidence>
<dbReference type="InterPro" id="IPR006741">
    <property type="entry name" value="AgrB"/>
</dbReference>
<dbReference type="Proteomes" id="UP001589776">
    <property type="component" value="Unassembled WGS sequence"/>
</dbReference>
<evidence type="ECO:0000256" key="3">
    <source>
        <dbReference type="ARBA" id="ARBA00022670"/>
    </source>
</evidence>
<gene>
    <name evidence="9" type="ORF">ACFFK0_23435</name>
</gene>
<keyword evidence="3" id="KW-0645">Protease</keyword>
<evidence type="ECO:0000256" key="5">
    <source>
        <dbReference type="ARBA" id="ARBA00022801"/>
    </source>
</evidence>
<dbReference type="EMBL" id="JBHLWN010000091">
    <property type="protein sequence ID" value="MFC0215352.1"/>
    <property type="molecule type" value="Genomic_DNA"/>
</dbReference>
<evidence type="ECO:0000313" key="10">
    <source>
        <dbReference type="Proteomes" id="UP001589776"/>
    </source>
</evidence>
<keyword evidence="1" id="KW-1003">Cell membrane</keyword>
<keyword evidence="5" id="KW-0378">Hydrolase</keyword>